<evidence type="ECO:0000256" key="5">
    <source>
        <dbReference type="SAM" id="MobiDB-lite"/>
    </source>
</evidence>
<dbReference type="GO" id="GO:0016020">
    <property type="term" value="C:membrane"/>
    <property type="evidence" value="ECO:0007669"/>
    <property type="project" value="UniProtKB-SubCell"/>
</dbReference>
<keyword evidence="3 6" id="KW-1133">Transmembrane helix</keyword>
<feature type="compositionally biased region" description="Basic and acidic residues" evidence="5">
    <location>
        <begin position="174"/>
        <end position="196"/>
    </location>
</feature>
<feature type="transmembrane region" description="Helical" evidence="6">
    <location>
        <begin position="12"/>
        <end position="38"/>
    </location>
</feature>
<dbReference type="PANTHER" id="PTHR31794:SF4">
    <property type="entry name" value="AUXIN EFFLUX TRANSPORTER FAMILY PROTEIN (EUROFUNG)"/>
    <property type="match status" value="1"/>
</dbReference>
<comment type="subcellular location">
    <subcellularLocation>
        <location evidence="1">Membrane</location>
        <topology evidence="1">Multi-pass membrane protein</topology>
    </subcellularLocation>
</comment>
<feature type="transmembrane region" description="Helical" evidence="6">
    <location>
        <begin position="337"/>
        <end position="363"/>
    </location>
</feature>
<evidence type="ECO:0000256" key="4">
    <source>
        <dbReference type="ARBA" id="ARBA00023136"/>
    </source>
</evidence>
<accession>A0AAN7TSZ2</accession>
<sequence>MGLSASEIVTPLLGALQASVSVLLTIFIGVLIAQFGLLDGDAAKQVSRTGVRIFLPALLITKVGSELHAGTVGRYVPILIWAIIYNLVSMVLGTVCTRAFKLPAWVTPALTFNNTTSLPLLLIQSLQSTGILDSILVGHDTAAAAIGRAESYFLVNAMVSNSLTFALGPRLLKPHDEEVPNGRNEGQAKVENRQADDQGSVDQSEQRQVDEESSLLPQPVIQHSYRLGDKIYDGTKPWWDDQPHWIRTTLDIMYSFVNAPLIGAAIGALIGLVPILHVLFFAETADGGYFNAWLTEPVKNAGGLFATLQVLVVGVKLSQSLRKMKQGEDSGRVPWSIVGFVSVVRFLVWPACLSISVPVIWALAQKTSLLANDPVLWFCMMLIPTGPSAMILVALSDVNGSDETEKMAIAKLLTILYAITPLISIAVVGALKATESVIGS</sequence>
<gene>
    <name evidence="7" type="ORF">LTR62_001140</name>
</gene>
<dbReference type="InterPro" id="IPR004776">
    <property type="entry name" value="Mem_transp_PIN-like"/>
</dbReference>
<feature type="transmembrane region" description="Helical" evidence="6">
    <location>
        <begin position="408"/>
        <end position="431"/>
    </location>
</feature>
<dbReference type="PANTHER" id="PTHR31794">
    <property type="entry name" value="AUXIN EFFLUX TRANSPORTER FAMILY PROTEIN (EUROFUNG)"/>
    <property type="match status" value="1"/>
</dbReference>
<evidence type="ECO:0008006" key="9">
    <source>
        <dbReference type="Google" id="ProtNLM"/>
    </source>
</evidence>
<feature type="transmembrane region" description="Helical" evidence="6">
    <location>
        <begin position="375"/>
        <end position="396"/>
    </location>
</feature>
<comment type="caution">
    <text evidence="7">The sequence shown here is derived from an EMBL/GenBank/DDBJ whole genome shotgun (WGS) entry which is preliminary data.</text>
</comment>
<feature type="transmembrane region" description="Helical" evidence="6">
    <location>
        <begin position="50"/>
        <end position="69"/>
    </location>
</feature>
<feature type="transmembrane region" description="Helical" evidence="6">
    <location>
        <begin position="300"/>
        <end position="317"/>
    </location>
</feature>
<organism evidence="7 8">
    <name type="scientific">Meristemomyces frigidus</name>
    <dbReference type="NCBI Taxonomy" id="1508187"/>
    <lineage>
        <taxon>Eukaryota</taxon>
        <taxon>Fungi</taxon>
        <taxon>Dikarya</taxon>
        <taxon>Ascomycota</taxon>
        <taxon>Pezizomycotina</taxon>
        <taxon>Dothideomycetes</taxon>
        <taxon>Dothideomycetidae</taxon>
        <taxon>Mycosphaerellales</taxon>
        <taxon>Teratosphaeriaceae</taxon>
        <taxon>Meristemomyces</taxon>
    </lineage>
</organism>
<evidence type="ECO:0000256" key="1">
    <source>
        <dbReference type="ARBA" id="ARBA00004141"/>
    </source>
</evidence>
<feature type="region of interest" description="Disordered" evidence="5">
    <location>
        <begin position="174"/>
        <end position="214"/>
    </location>
</feature>
<protein>
    <recommendedName>
        <fullName evidence="9">Auxin efflux carrier</fullName>
    </recommendedName>
</protein>
<keyword evidence="2 6" id="KW-0812">Transmembrane</keyword>
<evidence type="ECO:0000313" key="7">
    <source>
        <dbReference type="EMBL" id="KAK5115481.1"/>
    </source>
</evidence>
<evidence type="ECO:0000256" key="3">
    <source>
        <dbReference type="ARBA" id="ARBA00022989"/>
    </source>
</evidence>
<dbReference type="GO" id="GO:0005783">
    <property type="term" value="C:endoplasmic reticulum"/>
    <property type="evidence" value="ECO:0007669"/>
    <property type="project" value="TreeGrafter"/>
</dbReference>
<dbReference type="Pfam" id="PF03547">
    <property type="entry name" value="Mem_trans"/>
    <property type="match status" value="1"/>
</dbReference>
<evidence type="ECO:0000256" key="2">
    <source>
        <dbReference type="ARBA" id="ARBA00022692"/>
    </source>
</evidence>
<dbReference type="AlphaFoldDB" id="A0AAN7TSZ2"/>
<evidence type="ECO:0000313" key="8">
    <source>
        <dbReference type="Proteomes" id="UP001310890"/>
    </source>
</evidence>
<reference evidence="7" key="1">
    <citation type="submission" date="2023-08" db="EMBL/GenBank/DDBJ databases">
        <title>Black Yeasts Isolated from many extreme environments.</title>
        <authorList>
            <person name="Coleine C."/>
            <person name="Stajich J.E."/>
            <person name="Selbmann L."/>
        </authorList>
    </citation>
    <scope>NUCLEOTIDE SEQUENCE</scope>
    <source>
        <strain evidence="7">CCFEE 5401</strain>
    </source>
</reference>
<feature type="transmembrane region" description="Helical" evidence="6">
    <location>
        <begin position="256"/>
        <end position="280"/>
    </location>
</feature>
<feature type="transmembrane region" description="Helical" evidence="6">
    <location>
        <begin position="75"/>
        <end position="95"/>
    </location>
</feature>
<dbReference type="Proteomes" id="UP001310890">
    <property type="component" value="Unassembled WGS sequence"/>
</dbReference>
<name>A0AAN7TSZ2_9PEZI</name>
<proteinExistence type="predicted"/>
<dbReference type="EMBL" id="JAVRRL010000012">
    <property type="protein sequence ID" value="KAK5115481.1"/>
    <property type="molecule type" value="Genomic_DNA"/>
</dbReference>
<dbReference type="GO" id="GO:0055085">
    <property type="term" value="P:transmembrane transport"/>
    <property type="evidence" value="ECO:0007669"/>
    <property type="project" value="InterPro"/>
</dbReference>
<keyword evidence="4 6" id="KW-0472">Membrane</keyword>
<evidence type="ECO:0000256" key="6">
    <source>
        <dbReference type="SAM" id="Phobius"/>
    </source>
</evidence>